<dbReference type="PANTHER" id="PTHR32009">
    <property type="entry name" value="TMV RESISTANCE PROTEIN N-LIKE"/>
    <property type="match status" value="1"/>
</dbReference>
<proteinExistence type="predicted"/>
<evidence type="ECO:0000256" key="1">
    <source>
        <dbReference type="ARBA" id="ARBA00023027"/>
    </source>
</evidence>
<organism evidence="3 4">
    <name type="scientific">Prunus avium</name>
    <name type="common">Cherry</name>
    <name type="synonym">Cerasus avium</name>
    <dbReference type="NCBI Taxonomy" id="42229"/>
    <lineage>
        <taxon>Eukaryota</taxon>
        <taxon>Viridiplantae</taxon>
        <taxon>Streptophyta</taxon>
        <taxon>Embryophyta</taxon>
        <taxon>Tracheophyta</taxon>
        <taxon>Spermatophyta</taxon>
        <taxon>Magnoliopsida</taxon>
        <taxon>eudicotyledons</taxon>
        <taxon>Gunneridae</taxon>
        <taxon>Pentapetalae</taxon>
        <taxon>rosids</taxon>
        <taxon>fabids</taxon>
        <taxon>Rosales</taxon>
        <taxon>Rosaceae</taxon>
        <taxon>Amygdaloideae</taxon>
        <taxon>Amygdaleae</taxon>
        <taxon>Prunus</taxon>
    </lineage>
</organism>
<dbReference type="InterPro" id="IPR000157">
    <property type="entry name" value="TIR_dom"/>
</dbReference>
<evidence type="ECO:0000313" key="3">
    <source>
        <dbReference type="Proteomes" id="UP000515124"/>
    </source>
</evidence>
<reference evidence="4" key="1">
    <citation type="submission" date="2025-08" db="UniProtKB">
        <authorList>
            <consortium name="RefSeq"/>
        </authorList>
    </citation>
    <scope>IDENTIFICATION</scope>
</reference>
<evidence type="ECO:0000259" key="2">
    <source>
        <dbReference type="PROSITE" id="PS50104"/>
    </source>
</evidence>
<keyword evidence="3" id="KW-1185">Reference proteome</keyword>
<dbReference type="KEGG" id="pavi:110771225"/>
<dbReference type="GeneID" id="110771225"/>
<dbReference type="PROSITE" id="PS50104">
    <property type="entry name" value="TIR"/>
    <property type="match status" value="1"/>
</dbReference>
<dbReference type="Pfam" id="PF01582">
    <property type="entry name" value="TIR"/>
    <property type="match status" value="1"/>
</dbReference>
<accession>A0A6P5TVY6</accession>
<gene>
    <name evidence="4" type="primary">LOC110771225</name>
</gene>
<name>A0A6P5TVY6_PRUAV</name>
<sequence>MECRRTLGQIILPIFYDVDPSDVREQTGSFAEAFQTHEVRFHGVKDKEEKIQSWRKSLTKAAGLDGLVLSKFDGYEGVFIRKIIDEINRKLKSSHQTSWNRI</sequence>
<dbReference type="Gene3D" id="3.40.50.10140">
    <property type="entry name" value="Toll/interleukin-1 receptor homology (TIR) domain"/>
    <property type="match status" value="1"/>
</dbReference>
<feature type="domain" description="TIR" evidence="2">
    <location>
        <begin position="1"/>
        <end position="91"/>
    </location>
</feature>
<dbReference type="PANTHER" id="PTHR32009:SF160">
    <property type="entry name" value="DISEASE RESISTANCE PROTEIN (TIR-NBS-LRR CLASS)"/>
    <property type="match status" value="1"/>
</dbReference>
<dbReference type="AlphaFoldDB" id="A0A6P5TVY6"/>
<dbReference type="SUPFAM" id="SSF52200">
    <property type="entry name" value="Toll/Interleukin receptor TIR domain"/>
    <property type="match status" value="1"/>
</dbReference>
<keyword evidence="1" id="KW-0520">NAD</keyword>
<dbReference type="RefSeq" id="XP_021831181.1">
    <property type="nucleotide sequence ID" value="XM_021975489.1"/>
</dbReference>
<dbReference type="GO" id="GO:0007165">
    <property type="term" value="P:signal transduction"/>
    <property type="evidence" value="ECO:0007669"/>
    <property type="project" value="InterPro"/>
</dbReference>
<dbReference type="InterPro" id="IPR035897">
    <property type="entry name" value="Toll_tir_struct_dom_sf"/>
</dbReference>
<protein>
    <submittedName>
        <fullName evidence="4">TMV resistance protein N-like</fullName>
    </submittedName>
</protein>
<evidence type="ECO:0000313" key="4">
    <source>
        <dbReference type="RefSeq" id="XP_021831181.1"/>
    </source>
</evidence>
<dbReference type="Proteomes" id="UP000515124">
    <property type="component" value="Unplaced"/>
</dbReference>